<dbReference type="Proteomes" id="UP001500506">
    <property type="component" value="Unassembled WGS sequence"/>
</dbReference>
<reference evidence="6" key="1">
    <citation type="journal article" date="2019" name="Int. J. Syst. Evol. Microbiol.">
        <title>The Global Catalogue of Microorganisms (GCM) 10K type strain sequencing project: providing services to taxonomists for standard genome sequencing and annotation.</title>
        <authorList>
            <consortium name="The Broad Institute Genomics Platform"/>
            <consortium name="The Broad Institute Genome Sequencing Center for Infectious Disease"/>
            <person name="Wu L."/>
            <person name="Ma J."/>
        </authorList>
    </citation>
    <scope>NUCLEOTIDE SEQUENCE [LARGE SCALE GENOMIC DNA]</scope>
    <source>
        <strain evidence="6">JCM 14319</strain>
    </source>
</reference>
<dbReference type="EMBL" id="BAAANH010000003">
    <property type="protein sequence ID" value="GAA1757667.1"/>
    <property type="molecule type" value="Genomic_DNA"/>
</dbReference>
<evidence type="ECO:0000259" key="4">
    <source>
        <dbReference type="Pfam" id="PF06441"/>
    </source>
</evidence>
<evidence type="ECO:0000313" key="6">
    <source>
        <dbReference type="Proteomes" id="UP001500506"/>
    </source>
</evidence>
<dbReference type="InterPro" id="IPR029058">
    <property type="entry name" value="AB_hydrolase_fold"/>
</dbReference>
<comment type="similarity">
    <text evidence="1">Belongs to the peptidase S33 family.</text>
</comment>
<dbReference type="PANTHER" id="PTHR21661:SF35">
    <property type="entry name" value="EPOXIDE HYDROLASE"/>
    <property type="match status" value="1"/>
</dbReference>
<organism evidence="5 6">
    <name type="scientific">Agromyces humatus</name>
    <dbReference type="NCBI Taxonomy" id="279573"/>
    <lineage>
        <taxon>Bacteria</taxon>
        <taxon>Bacillati</taxon>
        <taxon>Actinomycetota</taxon>
        <taxon>Actinomycetes</taxon>
        <taxon>Micrococcales</taxon>
        <taxon>Microbacteriaceae</taxon>
        <taxon>Agromyces</taxon>
    </lineage>
</organism>
<dbReference type="InterPro" id="IPR016292">
    <property type="entry name" value="Epoxide_hydrolase"/>
</dbReference>
<gene>
    <name evidence="5" type="ORF">GCM10009747_15410</name>
</gene>
<dbReference type="Pfam" id="PF06441">
    <property type="entry name" value="EHN"/>
    <property type="match status" value="1"/>
</dbReference>
<dbReference type="InterPro" id="IPR010497">
    <property type="entry name" value="Epoxide_hydro_N"/>
</dbReference>
<dbReference type="GO" id="GO:0016787">
    <property type="term" value="F:hydrolase activity"/>
    <property type="evidence" value="ECO:0007669"/>
    <property type="project" value="UniProtKB-KW"/>
</dbReference>
<evidence type="ECO:0000256" key="3">
    <source>
        <dbReference type="ARBA" id="ARBA00022801"/>
    </source>
</evidence>
<evidence type="ECO:0000256" key="2">
    <source>
        <dbReference type="ARBA" id="ARBA00022797"/>
    </source>
</evidence>
<accession>A0ABP4WTY8</accession>
<dbReference type="Gene3D" id="3.40.50.1820">
    <property type="entry name" value="alpha/beta hydrolase"/>
    <property type="match status" value="1"/>
</dbReference>
<proteinExistence type="inferred from homology"/>
<name>A0ABP4WTY8_9MICO</name>
<comment type="caution">
    <text evidence="5">The sequence shown here is derived from an EMBL/GenBank/DDBJ whole genome shotgun (WGS) entry which is preliminary data.</text>
</comment>
<feature type="domain" description="Epoxide hydrolase N-terminal" evidence="4">
    <location>
        <begin position="63"/>
        <end position="168"/>
    </location>
</feature>
<dbReference type="PIRSF" id="PIRSF001112">
    <property type="entry name" value="Epoxide_hydrolase"/>
    <property type="match status" value="1"/>
</dbReference>
<keyword evidence="6" id="KW-1185">Reference proteome</keyword>
<protein>
    <submittedName>
        <fullName evidence="5">Epoxide hydrolase</fullName>
    </submittedName>
</protein>
<sequence>MRLNVLASRLRDDHDTVAQLAADLGQTPGGGVWRVFLGAARSGQNLTGSPRSVRAMNEQNTTISPFTLHVPDESLAALTTRLQQTRWPVEDARTGWDHGVPVDYAKELVTYWASEFDWRAQERRINAVPQFTTPIDGHDVHFFHVRSANHGATPLLLLHGWSGAPTEFLPMIDPLVDPDSHGGESEDSFDVVIATIPGFGVSGPAVGWNTDRAAAAMVTLMARLGYQRYAVHGYDTGALIGRSIGLIDREHLVGLHLTDVLGGEELTPETAEFSDPREARAVERAMSYQYELGGYAIVQATRPQSLGLALTDSPVGLLTWLVERFRDWSAAEDSPEEVFSKDDMLTTVSIYWHFATIWSSMRYYKEGASGWGVEPERSEAPLAIVAMPHDLGSAVPRTVEGANNLVRWEELAKGGHFAGWEQPDLMVQDIRSAVRVLRAH</sequence>
<keyword evidence="3 5" id="KW-0378">Hydrolase</keyword>
<dbReference type="InterPro" id="IPR000639">
    <property type="entry name" value="Epox_hydrolase-like"/>
</dbReference>
<dbReference type="PRINTS" id="PR00412">
    <property type="entry name" value="EPOXHYDRLASE"/>
</dbReference>
<evidence type="ECO:0000313" key="5">
    <source>
        <dbReference type="EMBL" id="GAA1757667.1"/>
    </source>
</evidence>
<dbReference type="SUPFAM" id="SSF53474">
    <property type="entry name" value="alpha/beta-Hydrolases"/>
    <property type="match status" value="1"/>
</dbReference>
<evidence type="ECO:0000256" key="1">
    <source>
        <dbReference type="ARBA" id="ARBA00010088"/>
    </source>
</evidence>
<keyword evidence="2" id="KW-0058">Aromatic hydrocarbons catabolism</keyword>
<dbReference type="PANTHER" id="PTHR21661">
    <property type="entry name" value="EPOXIDE HYDROLASE 1-RELATED"/>
    <property type="match status" value="1"/>
</dbReference>